<keyword evidence="3" id="KW-1185">Reference proteome</keyword>
<dbReference type="RefSeq" id="WP_238895445.1">
    <property type="nucleotide sequence ID" value="NZ_JAKOGG010000003.1"/>
</dbReference>
<dbReference type="SUPFAM" id="SSF50475">
    <property type="entry name" value="FMN-binding split barrel"/>
    <property type="match status" value="1"/>
</dbReference>
<accession>A0ABT2FJ73</accession>
<name>A0ABT2FJ73_9GAMM</name>
<dbReference type="PIRSF" id="PIRSF009554">
    <property type="entry name" value="UCP009554"/>
    <property type="match status" value="1"/>
</dbReference>
<dbReference type="NCBIfam" id="NF002900">
    <property type="entry name" value="PRK03467.1"/>
    <property type="match status" value="1"/>
</dbReference>
<dbReference type="HAMAP" id="MF_00764">
    <property type="entry name" value="UPF0306"/>
    <property type="match status" value="1"/>
</dbReference>
<protein>
    <recommendedName>
        <fullName evidence="1">UPF0306 protein L9G74_06280</fullName>
    </recommendedName>
</protein>
<gene>
    <name evidence="2" type="ORF">L9G74_06280</name>
</gene>
<dbReference type="Proteomes" id="UP001201549">
    <property type="component" value="Unassembled WGS sequence"/>
</dbReference>
<dbReference type="InterPro" id="IPR012349">
    <property type="entry name" value="Split_barrel_FMN-bd"/>
</dbReference>
<evidence type="ECO:0000313" key="2">
    <source>
        <dbReference type="EMBL" id="MCS4556041.1"/>
    </source>
</evidence>
<dbReference type="EMBL" id="JAKOGG010000003">
    <property type="protein sequence ID" value="MCS4556041.1"/>
    <property type="molecule type" value="Genomic_DNA"/>
</dbReference>
<organism evidence="2 3">
    <name type="scientific">Shewanella electrica</name>
    <dbReference type="NCBI Taxonomy" id="515560"/>
    <lineage>
        <taxon>Bacteria</taxon>
        <taxon>Pseudomonadati</taxon>
        <taxon>Pseudomonadota</taxon>
        <taxon>Gammaproteobacteria</taxon>
        <taxon>Alteromonadales</taxon>
        <taxon>Shewanellaceae</taxon>
        <taxon>Shewanella</taxon>
    </lineage>
</organism>
<proteinExistence type="inferred from homology"/>
<comment type="caution">
    <text evidence="2">The sequence shown here is derived from an EMBL/GenBank/DDBJ whole genome shotgun (WGS) entry which is preliminary data.</text>
</comment>
<comment type="similarity">
    <text evidence="1">Belongs to the UPF0306 family.</text>
</comment>
<dbReference type="Gene3D" id="2.30.110.10">
    <property type="entry name" value="Electron Transport, Fmn-binding Protein, Chain A"/>
    <property type="match status" value="1"/>
</dbReference>
<evidence type="ECO:0000313" key="3">
    <source>
        <dbReference type="Proteomes" id="UP001201549"/>
    </source>
</evidence>
<sequence>MADFAALPNAILHYLEQQHVLTLATQDADGLWCASCFYFFDSASASCYLMTSDSSRHTQAMLAKPHIAGTIAEQTRNVAKIQGIQFTAIAKPVAEADEKMIKDKYCEHFPVARLKSAPLWQLELQTIKMTDNLLGFGKKHHWQRDIKQA</sequence>
<dbReference type="InterPro" id="IPR011194">
    <property type="entry name" value="UPF0306"/>
</dbReference>
<reference evidence="3" key="1">
    <citation type="submission" date="2023-07" db="EMBL/GenBank/DDBJ databases">
        <title>Shewanella mangrovi sp. nov., an acetaldehyde- degrading bacterium isolated from mangrove sediment.</title>
        <authorList>
            <person name="Liu Y."/>
        </authorList>
    </citation>
    <scope>NUCLEOTIDE SEQUENCE [LARGE SCALE GENOMIC DNA]</scope>
    <source>
        <strain evidence="3">C32</strain>
    </source>
</reference>
<evidence type="ECO:0000256" key="1">
    <source>
        <dbReference type="HAMAP-Rule" id="MF_00764"/>
    </source>
</evidence>